<reference evidence="2 3" key="1">
    <citation type="submission" date="2021-06" db="EMBL/GenBank/DDBJ databases">
        <title>Genome sequence of Babesia caballi.</title>
        <authorList>
            <person name="Yamagishi J."/>
            <person name="Kidaka T."/>
            <person name="Ochi A."/>
        </authorList>
    </citation>
    <scope>NUCLEOTIDE SEQUENCE [LARGE SCALE GENOMIC DNA]</scope>
    <source>
        <strain evidence="2">USDA-D6B2</strain>
    </source>
</reference>
<proteinExistence type="predicted"/>
<feature type="region of interest" description="Disordered" evidence="1">
    <location>
        <begin position="145"/>
        <end position="184"/>
    </location>
</feature>
<dbReference type="Proteomes" id="UP001497744">
    <property type="component" value="Unassembled WGS sequence"/>
</dbReference>
<accession>A0AAV4LR99</accession>
<evidence type="ECO:0000313" key="2">
    <source>
        <dbReference type="EMBL" id="GIX62268.1"/>
    </source>
</evidence>
<feature type="compositionally biased region" description="Basic and acidic residues" evidence="1">
    <location>
        <begin position="147"/>
        <end position="170"/>
    </location>
</feature>
<feature type="region of interest" description="Disordered" evidence="1">
    <location>
        <begin position="577"/>
        <end position="605"/>
    </location>
</feature>
<name>A0AAV4LR99_BABCB</name>
<dbReference type="AlphaFoldDB" id="A0AAV4LR99"/>
<feature type="compositionally biased region" description="Polar residues" evidence="1">
    <location>
        <begin position="577"/>
        <end position="590"/>
    </location>
</feature>
<protein>
    <submittedName>
        <fullName evidence="2">Pf77 protein</fullName>
    </submittedName>
</protein>
<gene>
    <name evidence="2" type="ORF">BcabD6B2_17030</name>
</gene>
<evidence type="ECO:0000256" key="1">
    <source>
        <dbReference type="SAM" id="MobiDB-lite"/>
    </source>
</evidence>
<organism evidence="2 3">
    <name type="scientific">Babesia caballi</name>
    <dbReference type="NCBI Taxonomy" id="5871"/>
    <lineage>
        <taxon>Eukaryota</taxon>
        <taxon>Sar</taxon>
        <taxon>Alveolata</taxon>
        <taxon>Apicomplexa</taxon>
        <taxon>Aconoidasida</taxon>
        <taxon>Piroplasmida</taxon>
        <taxon>Babesiidae</taxon>
        <taxon>Babesia</taxon>
    </lineage>
</organism>
<keyword evidence="3" id="KW-1185">Reference proteome</keyword>
<dbReference type="RefSeq" id="XP_067714337.1">
    <property type="nucleotide sequence ID" value="XM_067858236.1"/>
</dbReference>
<sequence length="605" mass="65816">MMSQVSHELPLQQQQSTVHAAPMVKTCCMPGDGTIPITIPVYSPVYQGNHVLSGNSGIIPQQQCVFTSPLAKNQTAYQTHHIVQPVYEIQNAVFDSKPQGGVFCDQPLNITHYLWKQTPEPVEPLKKAGTFDKLRTIFNWQETTDFGEVKEGEEAKDFDTKTTDGEKSQDEESSEQGAEERVQKTKKQPMCGFFTSCCMNNQDVAPLESATTNIYRLNTLFRENTMKSEAAGGCCPRNVSRVSSIISEGNASVNQVGSVMPQSSINSQHGVVPQTSIHSQHGVVTQYGVVPQSSIHSEHGVITQNGMVPQSSICSQHGPVQQGSIASQHSLNSQGGLVQQSSIQSNATVNTNTPYCFSCLPRTVPNHVDAVVPMTSIQSQASIPVNATEAGCFATCCGQSAINNLATLATQGSFGLRNLFTMNPALSQSTMVPTSSIPLESISRQISAVSLQPSVREVVPQQPQPVFNAACVQQQRCTMKPKTFKLHAVEVHQFVPLPNMPAPKFVENVAGMNQTGAPVFQHGYGIQHPNCFFNPNTTGHVAPVIRDVMEGVTNPKIPHMYSMDSERSCQAVRLQTEEAQITPRYSSKSSIEPEKEQSVESQGEQ</sequence>
<dbReference type="GeneID" id="94193749"/>
<evidence type="ECO:0000313" key="3">
    <source>
        <dbReference type="Proteomes" id="UP001497744"/>
    </source>
</evidence>
<comment type="caution">
    <text evidence="2">The sequence shown here is derived from an EMBL/GenBank/DDBJ whole genome shotgun (WGS) entry which is preliminary data.</text>
</comment>
<dbReference type="EMBL" id="BPLF01000001">
    <property type="protein sequence ID" value="GIX62268.1"/>
    <property type="molecule type" value="Genomic_DNA"/>
</dbReference>